<dbReference type="InterPro" id="IPR001849">
    <property type="entry name" value="PH_domain"/>
</dbReference>
<dbReference type="PANTHER" id="PTHR12156">
    <property type="entry name" value="PLECKSTRIN HOMOLOGY-LIKE DOMAIN, FAMILY B, MEMBER 3"/>
    <property type="match status" value="1"/>
</dbReference>
<dbReference type="Proteomes" id="UP000054081">
    <property type="component" value="Unassembled WGS sequence"/>
</dbReference>
<feature type="non-terminal residue" evidence="4">
    <location>
        <position position="688"/>
    </location>
</feature>
<feature type="region of interest" description="Disordered" evidence="2">
    <location>
        <begin position="292"/>
        <end position="317"/>
    </location>
</feature>
<keyword evidence="5" id="KW-1185">Reference proteome</keyword>
<evidence type="ECO:0000256" key="1">
    <source>
        <dbReference type="SAM" id="Coils"/>
    </source>
</evidence>
<dbReference type="PROSITE" id="PS50003">
    <property type="entry name" value="PH_DOMAIN"/>
    <property type="match status" value="1"/>
</dbReference>
<gene>
    <name evidence="4" type="ORF">AS28_14550</name>
</gene>
<evidence type="ECO:0000313" key="5">
    <source>
        <dbReference type="Proteomes" id="UP000054081"/>
    </source>
</evidence>
<feature type="compositionally biased region" description="Basic and acidic residues" evidence="2">
    <location>
        <begin position="23"/>
        <end position="73"/>
    </location>
</feature>
<dbReference type="PANTHER" id="PTHR12156:SF23">
    <property type="entry name" value="PLECKSTRIN HOMOLOGY-LIKE DOMAIN FAMILY B MEMBER 1"/>
    <property type="match status" value="1"/>
</dbReference>
<dbReference type="AlphaFoldDB" id="A0A093NRA5"/>
<proteinExistence type="predicted"/>
<evidence type="ECO:0000259" key="3">
    <source>
        <dbReference type="PROSITE" id="PS50003"/>
    </source>
</evidence>
<evidence type="ECO:0000313" key="4">
    <source>
        <dbReference type="EMBL" id="KFW66631.1"/>
    </source>
</evidence>
<organism evidence="4 5">
    <name type="scientific">Pygoscelis adeliae</name>
    <name type="common">Adelie penguin</name>
    <dbReference type="NCBI Taxonomy" id="9238"/>
    <lineage>
        <taxon>Eukaryota</taxon>
        <taxon>Metazoa</taxon>
        <taxon>Chordata</taxon>
        <taxon>Craniata</taxon>
        <taxon>Vertebrata</taxon>
        <taxon>Euteleostomi</taxon>
        <taxon>Archelosauria</taxon>
        <taxon>Archosauria</taxon>
        <taxon>Dinosauria</taxon>
        <taxon>Saurischia</taxon>
        <taxon>Theropoda</taxon>
        <taxon>Coelurosauria</taxon>
        <taxon>Aves</taxon>
        <taxon>Neognathae</taxon>
        <taxon>Neoaves</taxon>
        <taxon>Aequornithes</taxon>
        <taxon>Sphenisciformes</taxon>
        <taxon>Spheniscidae</taxon>
        <taxon>Pygoscelis</taxon>
    </lineage>
</organism>
<reference evidence="4 5" key="1">
    <citation type="submission" date="2014-04" db="EMBL/GenBank/DDBJ databases">
        <title>Genome evolution of avian class.</title>
        <authorList>
            <person name="Zhang G."/>
            <person name="Li C."/>
        </authorList>
    </citation>
    <scope>NUCLEOTIDE SEQUENCE [LARGE SCALE GENOMIC DNA]</scope>
    <source>
        <strain evidence="4">BGI_AS28</strain>
    </source>
</reference>
<dbReference type="GO" id="GO:0045180">
    <property type="term" value="C:basal cortex"/>
    <property type="evidence" value="ECO:0007669"/>
    <property type="project" value="TreeGrafter"/>
</dbReference>
<dbReference type="InterPro" id="IPR052212">
    <property type="entry name" value="PH-like_domain"/>
</dbReference>
<feature type="non-terminal residue" evidence="4">
    <location>
        <position position="1"/>
    </location>
</feature>
<feature type="region of interest" description="Disordered" evidence="2">
    <location>
        <begin position="349"/>
        <end position="381"/>
    </location>
</feature>
<dbReference type="EMBL" id="KL225016">
    <property type="protein sequence ID" value="KFW66631.1"/>
    <property type="molecule type" value="Genomic_DNA"/>
</dbReference>
<sequence length="688" mass="76954">RLRAGDADAGQRVPRGAMALGHAAKELRQRESLERSDEENLKEECSSTESTHHEHEELAGPRAKEAQRLEEERASVLSRLDQLKGHVKELEQQLQETSREAEMERALLQGEQESEAARLRQEQEAVQQLQEKLSSLDASIRKERGKEAEALETEAKLFEDLEFQQRERESRLEEEREARGQQLLQSRAECHRSIPSRKERVAALDAQAAQILLQSAQEAERLARERNGVLQLLQKEKEKLVSLERRYQLLTGGRSFPKMSSALREQLLGGPVWLPALDLEKWYQEVMAGFETSSSSVSPPSSPPPLPAKAHSSHKPLQVYRAKTEGDAGALTPRMKTVTPSSSQLNLCVLGRSPSPKPPSLSPQLTTCRPAQGPPSPVGSLPRNLAATLQDIETKRQLALQQKGQQVIEEQKRRLAELKQKAAAEAQSQWEALHGQPPFPAAFPPLVHHSILHHHRPHGIGPRAEELDHAYDTLSLESSDSMETSISTGNNSACSPDNISSASGMEAGKIEEMEKMLKEAHVEKSRLMESRVSGGVRRAAPSAAGSPLPAWLARQTQLPTSVPGSWRGDAALTTASGLCRAALLFQARPLTRYLPIRKEDFDLRLHIESSGHSVDTCYHVILTEKMCKGYLVKMGGKIKSWKKRWFVFDRMKRTLSYYVDKHETKLKGVIYFQAIEEVYYDHLRSAAK</sequence>
<dbReference type="Pfam" id="PF00169">
    <property type="entry name" value="PH"/>
    <property type="match status" value="1"/>
</dbReference>
<name>A0A093NRA5_PYGAD</name>
<dbReference type="SUPFAM" id="SSF50729">
    <property type="entry name" value="PH domain-like"/>
    <property type="match status" value="1"/>
</dbReference>
<keyword evidence="1" id="KW-0175">Coiled coil</keyword>
<feature type="region of interest" description="Disordered" evidence="2">
    <location>
        <begin position="1"/>
        <end position="73"/>
    </location>
</feature>
<evidence type="ECO:0000256" key="2">
    <source>
        <dbReference type="SAM" id="MobiDB-lite"/>
    </source>
</evidence>
<accession>A0A093NRA5</accession>
<feature type="coiled-coil region" evidence="1">
    <location>
        <begin position="401"/>
        <end position="428"/>
    </location>
</feature>
<dbReference type="GO" id="GO:0070507">
    <property type="term" value="P:regulation of microtubule cytoskeleton organization"/>
    <property type="evidence" value="ECO:0007669"/>
    <property type="project" value="TreeGrafter"/>
</dbReference>
<dbReference type="Gene3D" id="2.30.29.30">
    <property type="entry name" value="Pleckstrin-homology domain (PH domain)/Phosphotyrosine-binding domain (PTB)"/>
    <property type="match status" value="1"/>
</dbReference>
<feature type="coiled-coil region" evidence="1">
    <location>
        <begin position="219"/>
        <end position="246"/>
    </location>
</feature>
<dbReference type="InterPro" id="IPR011993">
    <property type="entry name" value="PH-like_dom_sf"/>
</dbReference>
<protein>
    <recommendedName>
        <fullName evidence="3">PH domain-containing protein</fullName>
    </recommendedName>
</protein>
<feature type="domain" description="PH" evidence="3">
    <location>
        <begin position="624"/>
        <end position="688"/>
    </location>
</feature>